<evidence type="ECO:0000256" key="12">
    <source>
        <dbReference type="ARBA" id="ARBA00022918"/>
    </source>
</evidence>
<dbReference type="InterPro" id="IPR054722">
    <property type="entry name" value="PolX-like_BBD"/>
</dbReference>
<dbReference type="GO" id="GO:0004519">
    <property type="term" value="F:endonuclease activity"/>
    <property type="evidence" value="ECO:0007669"/>
    <property type="project" value="UniProtKB-KW"/>
</dbReference>
<evidence type="ECO:0000313" key="17">
    <source>
        <dbReference type="EMBL" id="GBM47525.1"/>
    </source>
</evidence>
<proteinExistence type="predicted"/>
<dbReference type="InterPro" id="IPR001584">
    <property type="entry name" value="Integrase_cat-core"/>
</dbReference>
<keyword evidence="15" id="KW-0233">DNA recombination</keyword>
<evidence type="ECO:0000256" key="6">
    <source>
        <dbReference type="ARBA" id="ARBA00022741"/>
    </source>
</evidence>
<evidence type="ECO:0000256" key="14">
    <source>
        <dbReference type="ARBA" id="ARBA00023113"/>
    </source>
</evidence>
<comment type="function">
    <text evidence="1">The aspartyl protease (PR) mediates the proteolytic cleavages of the Gag and Gag-Pol polyproteins after assembly of the VLP.</text>
</comment>
<dbReference type="PROSITE" id="PS50994">
    <property type="entry name" value="INTEGRASE"/>
    <property type="match status" value="1"/>
</dbReference>
<keyword evidence="18" id="KW-1185">Reference proteome</keyword>
<dbReference type="GO" id="GO:0006310">
    <property type="term" value="P:DNA recombination"/>
    <property type="evidence" value="ECO:0007669"/>
    <property type="project" value="UniProtKB-KW"/>
</dbReference>
<keyword evidence="13" id="KW-0548">Nucleotidyltransferase</keyword>
<protein>
    <submittedName>
        <fullName evidence="17">Retrovirus-related Pol polyprotein from transposon TNT 1-94</fullName>
    </submittedName>
</protein>
<dbReference type="Pfam" id="PF13976">
    <property type="entry name" value="gag_pre-integrs"/>
    <property type="match status" value="1"/>
</dbReference>
<reference evidence="17 18" key="1">
    <citation type="journal article" date="2019" name="Sci. Rep.">
        <title>Orb-weaving spider Araneus ventricosus genome elucidates the spidroin gene catalogue.</title>
        <authorList>
            <person name="Kono N."/>
            <person name="Nakamura H."/>
            <person name="Ohtoshi R."/>
            <person name="Moran D.A.P."/>
            <person name="Shinohara A."/>
            <person name="Yoshida Y."/>
            <person name="Fujiwara M."/>
            <person name="Mori M."/>
            <person name="Tomita M."/>
            <person name="Arakawa K."/>
        </authorList>
    </citation>
    <scope>NUCLEOTIDE SEQUENCE [LARGE SCALE GENOMIC DNA]</scope>
</reference>
<evidence type="ECO:0000256" key="10">
    <source>
        <dbReference type="ARBA" id="ARBA00022842"/>
    </source>
</evidence>
<evidence type="ECO:0000259" key="16">
    <source>
        <dbReference type="PROSITE" id="PS50994"/>
    </source>
</evidence>
<keyword evidence="10" id="KW-0460">Magnesium</keyword>
<dbReference type="InterPro" id="IPR057670">
    <property type="entry name" value="SH3_retrovirus"/>
</dbReference>
<dbReference type="Pfam" id="PF22936">
    <property type="entry name" value="Pol_BBD"/>
    <property type="match status" value="1"/>
</dbReference>
<dbReference type="GO" id="GO:0015074">
    <property type="term" value="P:DNA integration"/>
    <property type="evidence" value="ECO:0007669"/>
    <property type="project" value="UniProtKB-KW"/>
</dbReference>
<keyword evidence="9" id="KW-0067">ATP-binding</keyword>
<evidence type="ECO:0000256" key="7">
    <source>
        <dbReference type="ARBA" id="ARBA00022759"/>
    </source>
</evidence>
<name>A0A4Y2G4A6_ARAVE</name>
<dbReference type="Gene3D" id="3.30.420.10">
    <property type="entry name" value="Ribonuclease H-like superfamily/Ribonuclease H"/>
    <property type="match status" value="1"/>
</dbReference>
<keyword evidence="3" id="KW-0645">Protease</keyword>
<accession>A0A4Y2G4A6</accession>
<dbReference type="EMBL" id="BGPR01001184">
    <property type="protein sequence ID" value="GBM47525.1"/>
    <property type="molecule type" value="Genomic_DNA"/>
</dbReference>
<evidence type="ECO:0000256" key="15">
    <source>
        <dbReference type="ARBA" id="ARBA00023172"/>
    </source>
</evidence>
<dbReference type="AlphaFoldDB" id="A0A4Y2G4A6"/>
<organism evidence="17 18">
    <name type="scientific">Araneus ventricosus</name>
    <name type="common">Orbweaver spider</name>
    <name type="synonym">Epeira ventricosa</name>
    <dbReference type="NCBI Taxonomy" id="182803"/>
    <lineage>
        <taxon>Eukaryota</taxon>
        <taxon>Metazoa</taxon>
        <taxon>Ecdysozoa</taxon>
        <taxon>Arthropoda</taxon>
        <taxon>Chelicerata</taxon>
        <taxon>Arachnida</taxon>
        <taxon>Araneae</taxon>
        <taxon>Araneomorphae</taxon>
        <taxon>Entelegynae</taxon>
        <taxon>Araneoidea</taxon>
        <taxon>Araneidae</taxon>
        <taxon>Araneus</taxon>
    </lineage>
</organism>
<dbReference type="Pfam" id="PF25597">
    <property type="entry name" value="SH3_retrovirus"/>
    <property type="match status" value="1"/>
</dbReference>
<dbReference type="InterPro" id="IPR012337">
    <property type="entry name" value="RNaseH-like_sf"/>
</dbReference>
<dbReference type="GO" id="GO:0003964">
    <property type="term" value="F:RNA-directed DNA polymerase activity"/>
    <property type="evidence" value="ECO:0007669"/>
    <property type="project" value="UniProtKB-KW"/>
</dbReference>
<sequence length="774" mass="88812">MIENERPVGLEGKALSDWSTKNEDAVSYVKLSLSDEQALQYANEDKAKTLWEKIKSNCTGQAEDQKIDTGNELHNLRLCEKEKISDYIARARGLATKCASLGLDVTKLELAFYVVRGLTGKYAKIREILKSQREKSIDDLLEILHEEETLQNNVGMPTEVSNPDLTFAAVGRQRQKRVCYFCRKPDHVMKDCFIRKRIEAQKKPRFYNSTRKNKDLEALALSPEVDETSTKHVWILDSGASAHMVKERIWFENFVSSTGEMFLAGKDSKLKSYGIGNVKAKNVYKGNDIKIENVIYVPDLRYNLISLTTLMSKGFKCVSKFNSMLIIDKHGNVVTKAFKRNNRLEIDLKPLNEYNVECNLVENPNDSYEIWHKSLCHLNQQYMLQMKSVMDFILNSNFQCDSCNLGKITRKFHPPITNDQSNDVLELIHADVCGPVHVESLGGSKYFLIVDDYSGMYFSFFLKIKTEVLSTFEKFKAKYENLHDKLIKRLRTDNGLEFLNKEKTAYLNKFGIMHEKTIPYNAESNGKAERAISVTVERARIALYESNLSLKFWAEAVTYTTHVSNLTLLKGKAKLPIEIWESKTPKLSYLKVFGCLAYFHVPKVKQKKFHMPGKHGIMLGYARERRGYRIYDIEQKFVIEEIAVKFNESVKGSKYLNNSPENLWEIDTLINNEEVNVKLKAKSVHLDSNPASADAPLDEIISKIGRPLGSTKDRSEEINQKRILEIEQDLLNRGVRRSGRLKEMKNANVVEILKDYFEAQSNPNWPNWENCNGG</sequence>
<dbReference type="GO" id="GO:0008233">
    <property type="term" value="F:peptidase activity"/>
    <property type="evidence" value="ECO:0007669"/>
    <property type="project" value="UniProtKB-KW"/>
</dbReference>
<evidence type="ECO:0000313" key="18">
    <source>
        <dbReference type="Proteomes" id="UP000499080"/>
    </source>
</evidence>
<evidence type="ECO:0000256" key="9">
    <source>
        <dbReference type="ARBA" id="ARBA00022840"/>
    </source>
</evidence>
<dbReference type="InterPro" id="IPR025724">
    <property type="entry name" value="GAG-pre-integrase_dom"/>
</dbReference>
<evidence type="ECO:0000256" key="3">
    <source>
        <dbReference type="ARBA" id="ARBA00022670"/>
    </source>
</evidence>
<evidence type="ECO:0000256" key="1">
    <source>
        <dbReference type="ARBA" id="ARBA00002180"/>
    </source>
</evidence>
<dbReference type="Pfam" id="PF14223">
    <property type="entry name" value="Retrotran_gag_2"/>
    <property type="match status" value="1"/>
</dbReference>
<dbReference type="InterPro" id="IPR036397">
    <property type="entry name" value="RNaseH_sf"/>
</dbReference>
<feature type="domain" description="Integrase catalytic" evidence="16">
    <location>
        <begin position="410"/>
        <end position="584"/>
    </location>
</feature>
<evidence type="ECO:0000256" key="5">
    <source>
        <dbReference type="ARBA" id="ARBA00022723"/>
    </source>
</evidence>
<gene>
    <name evidence="17" type="primary">POLX_94</name>
    <name evidence="17" type="ORF">AVEN_211144_1</name>
</gene>
<dbReference type="GO" id="GO:0046872">
    <property type="term" value="F:metal ion binding"/>
    <property type="evidence" value="ECO:0007669"/>
    <property type="project" value="UniProtKB-KW"/>
</dbReference>
<comment type="caution">
    <text evidence="17">The sequence shown here is derived from an EMBL/GenBank/DDBJ whole genome shotgun (WGS) entry which is preliminary data.</text>
</comment>
<evidence type="ECO:0000256" key="8">
    <source>
        <dbReference type="ARBA" id="ARBA00022801"/>
    </source>
</evidence>
<keyword evidence="4" id="KW-0540">Nuclease</keyword>
<evidence type="ECO:0000256" key="11">
    <source>
        <dbReference type="ARBA" id="ARBA00022908"/>
    </source>
</evidence>
<keyword evidence="7" id="KW-0255">Endonuclease</keyword>
<evidence type="ECO:0000256" key="2">
    <source>
        <dbReference type="ARBA" id="ARBA00022612"/>
    </source>
</evidence>
<dbReference type="InterPro" id="IPR039537">
    <property type="entry name" value="Retrotran_Ty1/copia-like"/>
</dbReference>
<keyword evidence="11" id="KW-0229">DNA integration</keyword>
<keyword evidence="6" id="KW-0547">Nucleotide-binding</keyword>
<keyword evidence="14" id="KW-0917">Virion maturation</keyword>
<dbReference type="GO" id="GO:0003887">
    <property type="term" value="F:DNA-directed DNA polymerase activity"/>
    <property type="evidence" value="ECO:0007669"/>
    <property type="project" value="UniProtKB-KW"/>
</dbReference>
<dbReference type="GO" id="GO:0005524">
    <property type="term" value="F:ATP binding"/>
    <property type="evidence" value="ECO:0007669"/>
    <property type="project" value="UniProtKB-KW"/>
</dbReference>
<keyword evidence="5" id="KW-0479">Metal-binding</keyword>
<keyword evidence="2" id="KW-1188">Viral release from host cell</keyword>
<keyword evidence="13" id="KW-0808">Transferase</keyword>
<dbReference type="GO" id="GO:0006508">
    <property type="term" value="P:proteolysis"/>
    <property type="evidence" value="ECO:0007669"/>
    <property type="project" value="UniProtKB-KW"/>
</dbReference>
<dbReference type="PANTHER" id="PTHR42648">
    <property type="entry name" value="TRANSPOSASE, PUTATIVE-RELATED"/>
    <property type="match status" value="1"/>
</dbReference>
<dbReference type="SUPFAM" id="SSF53098">
    <property type="entry name" value="Ribonuclease H-like"/>
    <property type="match status" value="1"/>
</dbReference>
<dbReference type="PANTHER" id="PTHR42648:SF11">
    <property type="entry name" value="TRANSPOSON TY4-P GAG-POL POLYPROTEIN"/>
    <property type="match status" value="1"/>
</dbReference>
<dbReference type="GO" id="GO:0003676">
    <property type="term" value="F:nucleic acid binding"/>
    <property type="evidence" value="ECO:0007669"/>
    <property type="project" value="InterPro"/>
</dbReference>
<evidence type="ECO:0000256" key="4">
    <source>
        <dbReference type="ARBA" id="ARBA00022722"/>
    </source>
</evidence>
<evidence type="ECO:0000256" key="13">
    <source>
        <dbReference type="ARBA" id="ARBA00022932"/>
    </source>
</evidence>
<keyword evidence="12" id="KW-0695">RNA-directed DNA polymerase</keyword>
<keyword evidence="8" id="KW-0378">Hydrolase</keyword>
<dbReference type="Proteomes" id="UP000499080">
    <property type="component" value="Unassembled WGS sequence"/>
</dbReference>
<keyword evidence="13" id="KW-0239">DNA-directed DNA polymerase</keyword>